<sequence length="103" mass="11393">MALPKLTDEQRRAALQKATVARRRRAEVKAALKARTMTLAEVFELAETDEAVAKMKVTALLEAMPRVGAITAENILDSIGIARSRRVRGLGALQRNALIERFH</sequence>
<organism evidence="2 3">
    <name type="scientific">Gleimia hominis</name>
    <dbReference type="NCBI Taxonomy" id="595468"/>
    <lineage>
        <taxon>Bacteria</taxon>
        <taxon>Bacillati</taxon>
        <taxon>Actinomycetota</taxon>
        <taxon>Actinomycetes</taxon>
        <taxon>Actinomycetales</taxon>
        <taxon>Actinomycetaceae</taxon>
        <taxon>Gleimia</taxon>
    </lineage>
</organism>
<gene>
    <name evidence="2" type="primary">mihF</name>
    <name evidence="2" type="ORF">QS713_06295</name>
</gene>
<accession>A0ABU3IBB5</accession>
<proteinExistence type="predicted"/>
<dbReference type="InterPro" id="IPR055201">
    <property type="entry name" value="IHF-like_H2TH"/>
</dbReference>
<evidence type="ECO:0000259" key="1">
    <source>
        <dbReference type="Pfam" id="PF22525"/>
    </source>
</evidence>
<dbReference type="EMBL" id="JASXSX010000001">
    <property type="protein sequence ID" value="MDT3767672.1"/>
    <property type="molecule type" value="Genomic_DNA"/>
</dbReference>
<keyword evidence="3" id="KW-1185">Reference proteome</keyword>
<dbReference type="NCBIfam" id="NF041260">
    <property type="entry name" value="actino_IHF"/>
    <property type="match status" value="1"/>
</dbReference>
<dbReference type="Pfam" id="PF22525">
    <property type="entry name" value="H2TH_5"/>
    <property type="match status" value="1"/>
</dbReference>
<name>A0ABU3IBB5_9ACTO</name>
<comment type="caution">
    <text evidence="2">The sequence shown here is derived from an EMBL/GenBank/DDBJ whole genome shotgun (WGS) entry which is preliminary data.</text>
</comment>
<evidence type="ECO:0000313" key="2">
    <source>
        <dbReference type="EMBL" id="MDT3767672.1"/>
    </source>
</evidence>
<protein>
    <submittedName>
        <fullName evidence="2">Integration host factor, actinobacterial type</fullName>
    </submittedName>
</protein>
<reference evidence="2 3" key="1">
    <citation type="submission" date="2023-06" db="EMBL/GenBank/DDBJ databases">
        <title>Draft genome sequence of Gleimia hominis type strain CCUG 57540T.</title>
        <authorList>
            <person name="Salva-Serra F."/>
            <person name="Cardew S."/>
            <person name="Jensie Markopoulos S."/>
            <person name="Ohlen M."/>
            <person name="Inganas E."/>
            <person name="Svensson-Stadler L."/>
            <person name="Moore E.R.B."/>
        </authorList>
    </citation>
    <scope>NUCLEOTIDE SEQUENCE [LARGE SCALE GENOMIC DNA]</scope>
    <source>
        <strain evidence="2 3">CCUG 57540</strain>
    </source>
</reference>
<dbReference type="Proteomes" id="UP001247542">
    <property type="component" value="Unassembled WGS sequence"/>
</dbReference>
<dbReference type="RefSeq" id="WP_102215768.1">
    <property type="nucleotide sequence ID" value="NZ_CP126963.1"/>
</dbReference>
<dbReference type="Gene3D" id="1.10.8.50">
    <property type="match status" value="1"/>
</dbReference>
<feature type="domain" description="Integration host factor-like helix-two turn-helix" evidence="1">
    <location>
        <begin position="32"/>
        <end position="102"/>
    </location>
</feature>
<evidence type="ECO:0000313" key="3">
    <source>
        <dbReference type="Proteomes" id="UP001247542"/>
    </source>
</evidence>
<dbReference type="InterPro" id="IPR047806">
    <property type="entry name" value="IHF_actinobact"/>
</dbReference>